<keyword evidence="1" id="KW-0812">Transmembrane</keyword>
<keyword evidence="1" id="KW-0472">Membrane</keyword>
<evidence type="ECO:0008006" key="4">
    <source>
        <dbReference type="Google" id="ProtNLM"/>
    </source>
</evidence>
<dbReference type="AlphaFoldDB" id="A0A917JDQ4"/>
<feature type="transmembrane region" description="Helical" evidence="1">
    <location>
        <begin position="192"/>
        <end position="209"/>
    </location>
</feature>
<accession>A0A917JDQ4</accession>
<feature type="transmembrane region" description="Helical" evidence="1">
    <location>
        <begin position="90"/>
        <end position="112"/>
    </location>
</feature>
<organism evidence="2 3">
    <name type="scientific">Enterococcus alcedinis</name>
    <dbReference type="NCBI Taxonomy" id="1274384"/>
    <lineage>
        <taxon>Bacteria</taxon>
        <taxon>Bacillati</taxon>
        <taxon>Bacillota</taxon>
        <taxon>Bacilli</taxon>
        <taxon>Lactobacillales</taxon>
        <taxon>Enterococcaceae</taxon>
        <taxon>Enterococcus</taxon>
    </lineage>
</organism>
<dbReference type="InterPro" id="IPR006938">
    <property type="entry name" value="DUF624"/>
</dbReference>
<protein>
    <recommendedName>
        <fullName evidence="4">DUF624 domain-containing protein</fullName>
    </recommendedName>
</protein>
<dbReference type="EMBL" id="BMDT01000003">
    <property type="protein sequence ID" value="GGI65333.1"/>
    <property type="molecule type" value="Genomic_DNA"/>
</dbReference>
<feature type="transmembrane region" description="Helical" evidence="1">
    <location>
        <begin position="124"/>
        <end position="147"/>
    </location>
</feature>
<evidence type="ECO:0000313" key="2">
    <source>
        <dbReference type="EMBL" id="GGI65333.1"/>
    </source>
</evidence>
<comment type="caution">
    <text evidence="2">The sequence shown here is derived from an EMBL/GenBank/DDBJ whole genome shotgun (WGS) entry which is preliminary data.</text>
</comment>
<feature type="transmembrane region" description="Helical" evidence="1">
    <location>
        <begin position="12"/>
        <end position="35"/>
    </location>
</feature>
<dbReference type="Pfam" id="PF04854">
    <property type="entry name" value="DUF624"/>
    <property type="match status" value="1"/>
</dbReference>
<feature type="transmembrane region" description="Helical" evidence="1">
    <location>
        <begin position="47"/>
        <end position="69"/>
    </location>
</feature>
<keyword evidence="3" id="KW-1185">Reference proteome</keyword>
<evidence type="ECO:0000313" key="3">
    <source>
        <dbReference type="Proteomes" id="UP000622610"/>
    </source>
</evidence>
<dbReference type="RefSeq" id="WP_188367171.1">
    <property type="nucleotide sequence ID" value="NZ_BMDT01000003.1"/>
</dbReference>
<proteinExistence type="predicted"/>
<sequence>MISRLSGPLYKITIFVGTLFLVNTLIFLTNIPFVFSLVFIPLKTENLIPIFLTAIPLGPALVGGYAVIWRYMCTGEYSVWQRFWQGYKTNFWQTIGLSALVAIFISLLTYNLQLMMASGRMTLFFYPTLILLGGLIPVFFVACLLISRFEMSGRNIAINTLFFMIQNPLKSLMALLVIVVFYLVVALTAWKVLYLLLFSLPLYLLLINYRELVRLIEIEKGFEY</sequence>
<feature type="transmembrane region" description="Helical" evidence="1">
    <location>
        <begin position="168"/>
        <end position="186"/>
    </location>
</feature>
<reference evidence="2" key="2">
    <citation type="submission" date="2020-09" db="EMBL/GenBank/DDBJ databases">
        <authorList>
            <person name="Sun Q."/>
            <person name="Sedlacek I."/>
        </authorList>
    </citation>
    <scope>NUCLEOTIDE SEQUENCE</scope>
    <source>
        <strain evidence="2">CCM 8433</strain>
    </source>
</reference>
<evidence type="ECO:0000256" key="1">
    <source>
        <dbReference type="SAM" id="Phobius"/>
    </source>
</evidence>
<dbReference type="Proteomes" id="UP000622610">
    <property type="component" value="Unassembled WGS sequence"/>
</dbReference>
<reference evidence="2" key="1">
    <citation type="journal article" date="2014" name="Int. J. Syst. Evol. Microbiol.">
        <title>Complete genome sequence of Corynebacterium casei LMG S-19264T (=DSM 44701T), isolated from a smear-ripened cheese.</title>
        <authorList>
            <consortium name="US DOE Joint Genome Institute (JGI-PGF)"/>
            <person name="Walter F."/>
            <person name="Albersmeier A."/>
            <person name="Kalinowski J."/>
            <person name="Ruckert C."/>
        </authorList>
    </citation>
    <scope>NUCLEOTIDE SEQUENCE</scope>
    <source>
        <strain evidence="2">CCM 8433</strain>
    </source>
</reference>
<name>A0A917JDQ4_9ENTE</name>
<gene>
    <name evidence="2" type="ORF">GCM10011482_09870</name>
</gene>
<keyword evidence="1" id="KW-1133">Transmembrane helix</keyword>